<keyword evidence="2" id="KW-0472">Membrane</keyword>
<evidence type="ECO:0000256" key="1">
    <source>
        <dbReference type="SAM" id="MobiDB-lite"/>
    </source>
</evidence>
<protein>
    <submittedName>
        <fullName evidence="3">Uncharacterized protein</fullName>
    </submittedName>
</protein>
<proteinExistence type="predicted"/>
<keyword evidence="2" id="KW-0812">Transmembrane</keyword>
<dbReference type="EMBL" id="HBEL01006093">
    <property type="protein sequence ID" value="CAD8406807.1"/>
    <property type="molecule type" value="Transcribed_RNA"/>
</dbReference>
<dbReference type="AlphaFoldDB" id="A0A7S0BY24"/>
<feature type="region of interest" description="Disordered" evidence="1">
    <location>
        <begin position="64"/>
        <end position="88"/>
    </location>
</feature>
<name>A0A7S0BY24_9STRA</name>
<evidence type="ECO:0000256" key="2">
    <source>
        <dbReference type="SAM" id="Phobius"/>
    </source>
</evidence>
<feature type="transmembrane region" description="Helical" evidence="2">
    <location>
        <begin position="39"/>
        <end position="58"/>
    </location>
</feature>
<sequence>MDNNHAEENVQVTSIAGAYMTHASDDGIPAAVEYQTNEFAEVILLLIMVAFFFVAVALTPRQPPIYGRVSSERTDDGSEEDSDLTKEV</sequence>
<evidence type="ECO:0000313" key="3">
    <source>
        <dbReference type="EMBL" id="CAD8406807.1"/>
    </source>
</evidence>
<organism evidence="3">
    <name type="scientific">Proboscia inermis</name>
    <dbReference type="NCBI Taxonomy" id="420281"/>
    <lineage>
        <taxon>Eukaryota</taxon>
        <taxon>Sar</taxon>
        <taxon>Stramenopiles</taxon>
        <taxon>Ochrophyta</taxon>
        <taxon>Bacillariophyta</taxon>
        <taxon>Coscinodiscophyceae</taxon>
        <taxon>Rhizosoleniophycidae</taxon>
        <taxon>Rhizosoleniales</taxon>
        <taxon>Rhizosoleniaceae</taxon>
        <taxon>Proboscia</taxon>
    </lineage>
</organism>
<reference evidence="3" key="1">
    <citation type="submission" date="2021-01" db="EMBL/GenBank/DDBJ databases">
        <authorList>
            <person name="Corre E."/>
            <person name="Pelletier E."/>
            <person name="Niang G."/>
            <person name="Scheremetjew M."/>
            <person name="Finn R."/>
            <person name="Kale V."/>
            <person name="Holt S."/>
            <person name="Cochrane G."/>
            <person name="Meng A."/>
            <person name="Brown T."/>
            <person name="Cohen L."/>
        </authorList>
    </citation>
    <scope>NUCLEOTIDE SEQUENCE</scope>
    <source>
        <strain evidence="3">CCAP1064/1</strain>
    </source>
</reference>
<accession>A0A7S0BY24</accession>
<gene>
    <name evidence="3" type="ORF">PINE0816_LOCUS2924</name>
</gene>
<keyword evidence="2" id="KW-1133">Transmembrane helix</keyword>